<name>A0AAD7TT35_9APHY</name>
<evidence type="ECO:0000313" key="2">
    <source>
        <dbReference type="Proteomes" id="UP001215151"/>
    </source>
</evidence>
<accession>A0AAD7TT35</accession>
<dbReference type="Proteomes" id="UP001215151">
    <property type="component" value="Unassembled WGS sequence"/>
</dbReference>
<keyword evidence="2" id="KW-1185">Reference proteome</keyword>
<protein>
    <submittedName>
        <fullName evidence="1">Uncharacterized protein</fullName>
    </submittedName>
</protein>
<proteinExistence type="predicted"/>
<comment type="caution">
    <text evidence="1">The sequence shown here is derived from an EMBL/GenBank/DDBJ whole genome shotgun (WGS) entry which is preliminary data.</text>
</comment>
<organism evidence="1 2">
    <name type="scientific">Trametes cubensis</name>
    <dbReference type="NCBI Taxonomy" id="1111947"/>
    <lineage>
        <taxon>Eukaryota</taxon>
        <taxon>Fungi</taxon>
        <taxon>Dikarya</taxon>
        <taxon>Basidiomycota</taxon>
        <taxon>Agaricomycotina</taxon>
        <taxon>Agaricomycetes</taxon>
        <taxon>Polyporales</taxon>
        <taxon>Polyporaceae</taxon>
        <taxon>Trametes</taxon>
    </lineage>
</organism>
<dbReference type="AlphaFoldDB" id="A0AAD7TT35"/>
<evidence type="ECO:0000313" key="1">
    <source>
        <dbReference type="EMBL" id="KAJ8481571.1"/>
    </source>
</evidence>
<dbReference type="EMBL" id="JAPEVG010000133">
    <property type="protein sequence ID" value="KAJ8481571.1"/>
    <property type="molecule type" value="Genomic_DNA"/>
</dbReference>
<sequence length="109" mass="11617">MPHITRIDTLTPAIAEPMMVANEVDGAVLWWLVVGDGVALLPVAVDIEAAVPAMWEAVRAAELDLVGLLVEFRSDWDVLISVSGLESLEVSWPAVIEPAVELDGVDSGD</sequence>
<gene>
    <name evidence="1" type="ORF">ONZ51_g5900</name>
</gene>
<reference evidence="1" key="1">
    <citation type="submission" date="2022-11" db="EMBL/GenBank/DDBJ databases">
        <title>Genome Sequence of Cubamyces cubensis.</title>
        <authorList>
            <person name="Buettner E."/>
        </authorList>
    </citation>
    <scope>NUCLEOTIDE SEQUENCE</scope>
    <source>
        <strain evidence="1">MPL-01</strain>
    </source>
</reference>